<dbReference type="OrthoDB" id="1430580at2"/>
<dbReference type="EMBL" id="SRSO01000003">
    <property type="protein sequence ID" value="TGV04190.1"/>
    <property type="molecule type" value="Genomic_DNA"/>
</dbReference>
<feature type="chain" id="PRO_5020239742" evidence="1">
    <location>
        <begin position="21"/>
        <end position="272"/>
    </location>
</feature>
<sequence length="272" mass="32162">MMKKHIISLLLLLIALSSCKKQVNNQENKPQEIDDKSEVTYSDNQFRRFTYFFQSQNSQVLDVFKTDGWKKCKEALVHGAIYDFNLYQKETDFFIVIDTDPSYNSKKMYEALNQVQEFSTFKIKLEQTGVTFPKHDSGLERIYKLDQKLTYTSQEGQLKTKIGEKKRFVWTLLLQKDPEMMAEYKRIHGIGQAWPEITANMKSIGVKDMEIYLFNEQAILIMDTHSEFDLKEVGPKWQKLPRETEWQEYVAKYQRTTPGSSIREKWLDMVEL</sequence>
<feature type="signal peptide" evidence="1">
    <location>
        <begin position="1"/>
        <end position="20"/>
    </location>
</feature>
<comment type="caution">
    <text evidence="2">The sequence shown here is derived from an EMBL/GenBank/DDBJ whole genome shotgun (WGS) entry which is preliminary data.</text>
</comment>
<proteinExistence type="predicted"/>
<evidence type="ECO:0000256" key="1">
    <source>
        <dbReference type="SAM" id="SignalP"/>
    </source>
</evidence>
<dbReference type="Gene3D" id="3.30.70.100">
    <property type="match status" value="1"/>
</dbReference>
<organism evidence="2 3">
    <name type="scientific">Flavivirga rizhaonensis</name>
    <dbReference type="NCBI Taxonomy" id="2559571"/>
    <lineage>
        <taxon>Bacteria</taxon>
        <taxon>Pseudomonadati</taxon>
        <taxon>Bacteroidota</taxon>
        <taxon>Flavobacteriia</taxon>
        <taxon>Flavobacteriales</taxon>
        <taxon>Flavobacteriaceae</taxon>
        <taxon>Flavivirga</taxon>
    </lineage>
</organism>
<reference evidence="2 3" key="1">
    <citation type="submission" date="2019-04" db="EMBL/GenBank/DDBJ databases">
        <authorList>
            <person name="Liu A."/>
        </authorList>
    </citation>
    <scope>NUCLEOTIDE SEQUENCE [LARGE SCALE GENOMIC DNA]</scope>
    <source>
        <strain evidence="2 3">RZ03</strain>
    </source>
</reference>
<accession>A0A4S1E0Z4</accession>
<dbReference type="Pfam" id="PF05336">
    <property type="entry name" value="rhaM"/>
    <property type="match status" value="1"/>
</dbReference>
<evidence type="ECO:0000313" key="3">
    <source>
        <dbReference type="Proteomes" id="UP000307602"/>
    </source>
</evidence>
<dbReference type="InterPro" id="IPR011008">
    <property type="entry name" value="Dimeric_a/b-barrel"/>
</dbReference>
<dbReference type="SUPFAM" id="SSF54909">
    <property type="entry name" value="Dimeric alpha+beta barrel"/>
    <property type="match status" value="1"/>
</dbReference>
<dbReference type="PROSITE" id="PS51257">
    <property type="entry name" value="PROKAR_LIPOPROTEIN"/>
    <property type="match status" value="1"/>
</dbReference>
<gene>
    <name evidence="2" type="ORF">EM932_03365</name>
</gene>
<dbReference type="AlphaFoldDB" id="A0A4S1E0Z4"/>
<dbReference type="PANTHER" id="PTHR43239">
    <property type="entry name" value="UPF0734 PROTEIN DDB_G0273871/DDB_G0273177"/>
    <property type="match status" value="1"/>
</dbReference>
<name>A0A4S1E0Z4_9FLAO</name>
<dbReference type="InterPro" id="IPR052996">
    <property type="entry name" value="Carb_Metab_Mutarotase"/>
</dbReference>
<dbReference type="GO" id="GO:0016857">
    <property type="term" value="F:racemase and epimerase activity, acting on carbohydrates and derivatives"/>
    <property type="evidence" value="ECO:0007669"/>
    <property type="project" value="InterPro"/>
</dbReference>
<dbReference type="PANTHER" id="PTHR43239:SF1">
    <property type="entry name" value="UPF0734 PROTEIN DDB_G0273871_DDB_G0273177"/>
    <property type="match status" value="1"/>
</dbReference>
<dbReference type="InterPro" id="IPR008000">
    <property type="entry name" value="Rham/fucose_mutarotase"/>
</dbReference>
<keyword evidence="1" id="KW-0732">Signal</keyword>
<protein>
    <submittedName>
        <fullName evidence="2">L-rhamnose mutarotase</fullName>
    </submittedName>
</protein>
<evidence type="ECO:0000313" key="2">
    <source>
        <dbReference type="EMBL" id="TGV04190.1"/>
    </source>
</evidence>
<keyword evidence="3" id="KW-1185">Reference proteome</keyword>
<dbReference type="Proteomes" id="UP000307602">
    <property type="component" value="Unassembled WGS sequence"/>
</dbReference>